<evidence type="ECO:0008006" key="3">
    <source>
        <dbReference type="Google" id="ProtNLM"/>
    </source>
</evidence>
<protein>
    <recommendedName>
        <fullName evidence="3">Roadblock/LAMTOR2 domain-containing protein</fullName>
    </recommendedName>
</protein>
<dbReference type="KEGG" id="spar:SPRG_07750"/>
<proteinExistence type="predicted"/>
<dbReference type="OMA" id="WATMEAF"/>
<dbReference type="OrthoDB" id="58633at2759"/>
<sequence length="140" mass="15087">MAVSSWDEASLPWAKFVEDLRVTGSHGPMFAGIIVFNPQGTVLHEEGWFNTTDAASKAALFAASTDDAMAISTIALGSDAFQVVRNDFGNLGAVGRHQRTGLLTQRSRIGVVATVIAWPHRLTTTWATMEAFGHRLRSAS</sequence>
<reference evidence="1 2" key="1">
    <citation type="journal article" date="2013" name="PLoS Genet.">
        <title>Distinctive expansion of potential virulence genes in the genome of the oomycete fish pathogen Saprolegnia parasitica.</title>
        <authorList>
            <person name="Jiang R.H."/>
            <person name="de Bruijn I."/>
            <person name="Haas B.J."/>
            <person name="Belmonte R."/>
            <person name="Lobach L."/>
            <person name="Christie J."/>
            <person name="van den Ackerveken G."/>
            <person name="Bottin A."/>
            <person name="Bulone V."/>
            <person name="Diaz-Moreno S.M."/>
            <person name="Dumas B."/>
            <person name="Fan L."/>
            <person name="Gaulin E."/>
            <person name="Govers F."/>
            <person name="Grenville-Briggs L.J."/>
            <person name="Horner N.R."/>
            <person name="Levin J.Z."/>
            <person name="Mammella M."/>
            <person name="Meijer H.J."/>
            <person name="Morris P."/>
            <person name="Nusbaum C."/>
            <person name="Oome S."/>
            <person name="Phillips A.J."/>
            <person name="van Rooyen D."/>
            <person name="Rzeszutek E."/>
            <person name="Saraiva M."/>
            <person name="Secombes C.J."/>
            <person name="Seidl M.F."/>
            <person name="Snel B."/>
            <person name="Stassen J.H."/>
            <person name="Sykes S."/>
            <person name="Tripathy S."/>
            <person name="van den Berg H."/>
            <person name="Vega-Arreguin J.C."/>
            <person name="Wawra S."/>
            <person name="Young S.K."/>
            <person name="Zeng Q."/>
            <person name="Dieguez-Uribeondo J."/>
            <person name="Russ C."/>
            <person name="Tyler B.M."/>
            <person name="van West P."/>
        </authorList>
    </citation>
    <scope>NUCLEOTIDE SEQUENCE [LARGE SCALE GENOMIC DNA]</scope>
    <source>
        <strain evidence="1 2">CBS 223.65</strain>
    </source>
</reference>
<dbReference type="Proteomes" id="UP000030745">
    <property type="component" value="Unassembled WGS sequence"/>
</dbReference>
<gene>
    <name evidence="1" type="ORF">SPRG_07750</name>
</gene>
<name>A0A067C8D9_SAPPC</name>
<organism evidence="1 2">
    <name type="scientific">Saprolegnia parasitica (strain CBS 223.65)</name>
    <dbReference type="NCBI Taxonomy" id="695850"/>
    <lineage>
        <taxon>Eukaryota</taxon>
        <taxon>Sar</taxon>
        <taxon>Stramenopiles</taxon>
        <taxon>Oomycota</taxon>
        <taxon>Saprolegniomycetes</taxon>
        <taxon>Saprolegniales</taxon>
        <taxon>Saprolegniaceae</taxon>
        <taxon>Saprolegnia</taxon>
    </lineage>
</organism>
<accession>A0A067C8D9</accession>
<evidence type="ECO:0000313" key="1">
    <source>
        <dbReference type="EMBL" id="KDO27039.1"/>
    </source>
</evidence>
<dbReference type="VEuPathDB" id="FungiDB:SPRG_07750"/>
<dbReference type="GeneID" id="24130002"/>
<keyword evidence="2" id="KW-1185">Reference proteome</keyword>
<dbReference type="RefSeq" id="XP_012202134.1">
    <property type="nucleotide sequence ID" value="XM_012346744.1"/>
</dbReference>
<evidence type="ECO:0000313" key="2">
    <source>
        <dbReference type="Proteomes" id="UP000030745"/>
    </source>
</evidence>
<dbReference type="AlphaFoldDB" id="A0A067C8D9"/>
<dbReference type="EMBL" id="KK583219">
    <property type="protein sequence ID" value="KDO27039.1"/>
    <property type="molecule type" value="Genomic_DNA"/>
</dbReference>